<feature type="domain" description="Cytidyltransferase-like" evidence="5">
    <location>
        <begin position="7"/>
        <end position="112"/>
    </location>
</feature>
<dbReference type="InterPro" id="IPR004821">
    <property type="entry name" value="Cyt_trans-like"/>
</dbReference>
<dbReference type="AlphaFoldDB" id="A0A133VB45"/>
<evidence type="ECO:0000313" key="7">
    <source>
        <dbReference type="Proteomes" id="UP000070076"/>
    </source>
</evidence>
<comment type="caution">
    <text evidence="6">The sequence shown here is derived from an EMBL/GenBank/DDBJ whole genome shotgun (WGS) entry which is preliminary data.</text>
</comment>
<dbReference type="GO" id="GO:0005524">
    <property type="term" value="F:ATP binding"/>
    <property type="evidence" value="ECO:0007669"/>
    <property type="project" value="UniProtKB-KW"/>
</dbReference>
<dbReference type="NCBIfam" id="TIGR00125">
    <property type="entry name" value="cyt_tran_rel"/>
    <property type="match status" value="1"/>
</dbReference>
<feature type="non-terminal residue" evidence="6">
    <location>
        <position position="116"/>
    </location>
</feature>
<dbReference type="Proteomes" id="UP000070076">
    <property type="component" value="Unassembled WGS sequence"/>
</dbReference>
<sequence>MKHEKVVVGGTFDYLHDGHKAILRKAFELGNQVLIGIVSDQMELKKDSVGIPPLEERKSKLEEFLEEQDWLERAEIVVISDPIGPAAEDRELEAIIVSEETRSRAEEINEIRESND</sequence>
<evidence type="ECO:0000256" key="1">
    <source>
        <dbReference type="ARBA" id="ARBA00022679"/>
    </source>
</evidence>
<keyword evidence="1" id="KW-0808">Transferase</keyword>
<protein>
    <recommendedName>
        <fullName evidence="5">Cytidyltransferase-like domain-containing protein</fullName>
    </recommendedName>
</protein>
<dbReference type="PANTHER" id="PTHR43793:SF1">
    <property type="entry name" value="FAD SYNTHASE"/>
    <property type="match status" value="1"/>
</dbReference>
<accession>A0A133VB45</accession>
<evidence type="ECO:0000313" key="6">
    <source>
        <dbReference type="EMBL" id="KXB03688.1"/>
    </source>
</evidence>
<name>A0A133VB45_9EURY</name>
<keyword evidence="4" id="KW-0067">ATP-binding</keyword>
<keyword evidence="7" id="KW-1185">Reference proteome</keyword>
<evidence type="ECO:0000256" key="2">
    <source>
        <dbReference type="ARBA" id="ARBA00022695"/>
    </source>
</evidence>
<dbReference type="PANTHER" id="PTHR43793">
    <property type="entry name" value="FAD SYNTHASE"/>
    <property type="match status" value="1"/>
</dbReference>
<proteinExistence type="predicted"/>
<dbReference type="SUPFAM" id="SSF52374">
    <property type="entry name" value="Nucleotidylyl transferase"/>
    <property type="match status" value="1"/>
</dbReference>
<dbReference type="InterPro" id="IPR050385">
    <property type="entry name" value="Archaeal_FAD_synthase"/>
</dbReference>
<keyword evidence="3" id="KW-0547">Nucleotide-binding</keyword>
<keyword evidence="2" id="KW-0548">Nucleotidyltransferase</keyword>
<dbReference type="Gene3D" id="3.40.50.620">
    <property type="entry name" value="HUPs"/>
    <property type="match status" value="1"/>
</dbReference>
<dbReference type="NCBIfam" id="NF001985">
    <property type="entry name" value="PRK00777.1"/>
    <property type="match status" value="1"/>
</dbReference>
<dbReference type="InterPro" id="IPR014729">
    <property type="entry name" value="Rossmann-like_a/b/a_fold"/>
</dbReference>
<evidence type="ECO:0000256" key="3">
    <source>
        <dbReference type="ARBA" id="ARBA00022741"/>
    </source>
</evidence>
<dbReference type="Pfam" id="PF01467">
    <property type="entry name" value="CTP_transf_like"/>
    <property type="match status" value="1"/>
</dbReference>
<gene>
    <name evidence="6" type="ORF">AKJ48_03680</name>
</gene>
<dbReference type="GO" id="GO:0016779">
    <property type="term" value="F:nucleotidyltransferase activity"/>
    <property type="evidence" value="ECO:0007669"/>
    <property type="project" value="UniProtKB-KW"/>
</dbReference>
<evidence type="ECO:0000256" key="4">
    <source>
        <dbReference type="ARBA" id="ARBA00022840"/>
    </source>
</evidence>
<reference evidence="6 7" key="1">
    <citation type="journal article" date="2016" name="Sci. Rep.">
        <title>Metabolic traits of an uncultured archaeal lineage -MSBL1- from brine pools of the Red Sea.</title>
        <authorList>
            <person name="Mwirichia R."/>
            <person name="Alam I."/>
            <person name="Rashid M."/>
            <person name="Vinu M."/>
            <person name="Ba-Alawi W."/>
            <person name="Anthony Kamau A."/>
            <person name="Kamanda Ngugi D."/>
            <person name="Goker M."/>
            <person name="Klenk H.P."/>
            <person name="Bajic V."/>
            <person name="Stingl U."/>
        </authorList>
    </citation>
    <scope>NUCLEOTIDE SEQUENCE [LARGE SCALE GENOMIC DNA]</scope>
    <source>
        <strain evidence="6">SCGC-AAA261O19</strain>
    </source>
</reference>
<organism evidence="6 7">
    <name type="scientific">candidate division MSBL1 archaeon SCGC-AAA261O19</name>
    <dbReference type="NCBI Taxonomy" id="1698277"/>
    <lineage>
        <taxon>Archaea</taxon>
        <taxon>Methanobacteriati</taxon>
        <taxon>Methanobacteriota</taxon>
        <taxon>candidate division MSBL1</taxon>
    </lineage>
</organism>
<evidence type="ECO:0000259" key="5">
    <source>
        <dbReference type="Pfam" id="PF01467"/>
    </source>
</evidence>
<dbReference type="EMBL" id="LHYB01000061">
    <property type="protein sequence ID" value="KXB03688.1"/>
    <property type="molecule type" value="Genomic_DNA"/>
</dbReference>